<keyword evidence="7" id="KW-1185">Reference proteome</keyword>
<gene>
    <name evidence="6" type="ordered locus">Desor_2283</name>
</gene>
<protein>
    <recommendedName>
        <fullName evidence="5">DUF1232 domain-containing protein</fullName>
    </recommendedName>
</protein>
<reference evidence="7" key="1">
    <citation type="submission" date="2011-11" db="EMBL/GenBank/DDBJ databases">
        <title>Complete sequence of Desulfosporosinus orientis DSM 765.</title>
        <authorList>
            <person name="Lucas S."/>
            <person name="Han J."/>
            <person name="Lapidus A."/>
            <person name="Cheng J.-F."/>
            <person name="Goodwin L."/>
            <person name="Pitluck S."/>
            <person name="Peters L."/>
            <person name="Ovchinnikova G."/>
            <person name="Teshima H."/>
            <person name="Detter J.C."/>
            <person name="Han C."/>
            <person name="Tapia R."/>
            <person name="Land M."/>
            <person name="Hauser L."/>
            <person name="Kyrpides N."/>
            <person name="Ivanova N."/>
            <person name="Pagani I."/>
            <person name="Pester M."/>
            <person name="Spring S."/>
            <person name="Ollivier B."/>
            <person name="Rattei T."/>
            <person name="Klenk H.-P."/>
            <person name="Wagner M."/>
            <person name="Loy A."/>
            <person name="Woyke T."/>
        </authorList>
    </citation>
    <scope>NUCLEOTIDE SEQUENCE [LARGE SCALE GENOMIC DNA]</scope>
    <source>
        <strain evidence="7">ATCC 19365 / DSM 765 / NCIMB 8382 / VKM B-1628</strain>
    </source>
</reference>
<evidence type="ECO:0000256" key="2">
    <source>
        <dbReference type="ARBA" id="ARBA00022692"/>
    </source>
</evidence>
<dbReference type="STRING" id="768706.Desor_2283"/>
<reference evidence="6 7" key="2">
    <citation type="journal article" date="2012" name="J. Bacteriol.">
        <title>Complete genome sequences of Desulfosporosinus orientis DSM765T, Desulfosporosinus youngiae DSM17734T, Desulfosporosinus meridiei DSM13257T, and Desulfosporosinus acidiphilus DSM22704T.</title>
        <authorList>
            <person name="Pester M."/>
            <person name="Brambilla E."/>
            <person name="Alazard D."/>
            <person name="Rattei T."/>
            <person name="Weinmaier T."/>
            <person name="Han J."/>
            <person name="Lucas S."/>
            <person name="Lapidus A."/>
            <person name="Cheng J.F."/>
            <person name="Goodwin L."/>
            <person name="Pitluck S."/>
            <person name="Peters L."/>
            <person name="Ovchinnikova G."/>
            <person name="Teshima H."/>
            <person name="Detter J.C."/>
            <person name="Han C.S."/>
            <person name="Tapia R."/>
            <person name="Land M.L."/>
            <person name="Hauser L."/>
            <person name="Kyrpides N.C."/>
            <person name="Ivanova N.N."/>
            <person name="Pagani I."/>
            <person name="Huntmann M."/>
            <person name="Wei C.L."/>
            <person name="Davenport K.W."/>
            <person name="Daligault H."/>
            <person name="Chain P.S."/>
            <person name="Chen A."/>
            <person name="Mavromatis K."/>
            <person name="Markowitz V."/>
            <person name="Szeto E."/>
            <person name="Mikhailova N."/>
            <person name="Pati A."/>
            <person name="Wagner M."/>
            <person name="Woyke T."/>
            <person name="Ollivier B."/>
            <person name="Klenk H.P."/>
            <person name="Spring S."/>
            <person name="Loy A."/>
        </authorList>
    </citation>
    <scope>NUCLEOTIDE SEQUENCE [LARGE SCALE GENOMIC DNA]</scope>
    <source>
        <strain evidence="7">ATCC 19365 / DSM 765 / NCIMB 8382 / VKM B-1628</strain>
    </source>
</reference>
<dbReference type="AlphaFoldDB" id="G7WB99"/>
<dbReference type="PATRIC" id="fig|768706.3.peg.2295"/>
<accession>G7WB99</accession>
<comment type="subcellular location">
    <subcellularLocation>
        <location evidence="1">Endomembrane system</location>
        <topology evidence="1">Multi-pass membrane protein</topology>
    </subcellularLocation>
</comment>
<dbReference type="HOGENOM" id="CLU_110199_0_1_9"/>
<dbReference type="Proteomes" id="UP000006346">
    <property type="component" value="Chromosome"/>
</dbReference>
<keyword evidence="4" id="KW-0472">Membrane</keyword>
<evidence type="ECO:0000313" key="7">
    <source>
        <dbReference type="Proteomes" id="UP000006346"/>
    </source>
</evidence>
<keyword evidence="3" id="KW-1133">Transmembrane helix</keyword>
<dbReference type="GO" id="GO:0012505">
    <property type="term" value="C:endomembrane system"/>
    <property type="evidence" value="ECO:0007669"/>
    <property type="project" value="UniProtKB-SubCell"/>
</dbReference>
<dbReference type="EMBL" id="CP003108">
    <property type="protein sequence ID" value="AET67880.1"/>
    <property type="molecule type" value="Genomic_DNA"/>
</dbReference>
<evidence type="ECO:0000313" key="6">
    <source>
        <dbReference type="EMBL" id="AET67880.1"/>
    </source>
</evidence>
<evidence type="ECO:0000256" key="1">
    <source>
        <dbReference type="ARBA" id="ARBA00004127"/>
    </source>
</evidence>
<proteinExistence type="predicted"/>
<evidence type="ECO:0000259" key="5">
    <source>
        <dbReference type="Pfam" id="PF06803"/>
    </source>
</evidence>
<evidence type="ECO:0000256" key="3">
    <source>
        <dbReference type="ARBA" id="ARBA00022989"/>
    </source>
</evidence>
<feature type="domain" description="DUF1232" evidence="5">
    <location>
        <begin position="75"/>
        <end position="109"/>
    </location>
</feature>
<name>G7WB99_DESOD</name>
<keyword evidence="2" id="KW-0812">Transmembrane</keyword>
<sequence length="136" mass="15697">MDDMPESNDLKPYKVKADMYIKDKKKSLQLLDQALQKAADHKRRLGKTWEKLQLLLGVFRDWINGSYREIPTRSLVMIVLGIVYFVSPIDGIFDYIPFGGFVDDAAVLGYVLSQVGADLEKYKLWKERVDLEKDPL</sequence>
<dbReference type="InterPro" id="IPR010652">
    <property type="entry name" value="DUF1232"/>
</dbReference>
<evidence type="ECO:0000256" key="4">
    <source>
        <dbReference type="ARBA" id="ARBA00023136"/>
    </source>
</evidence>
<organism evidence="6 7">
    <name type="scientific">Desulfosporosinus orientis (strain ATCC 19365 / DSM 765 / NCIMB 8382 / VKM B-1628 / Singapore I)</name>
    <name type="common">Desulfotomaculum orientis</name>
    <dbReference type="NCBI Taxonomy" id="768706"/>
    <lineage>
        <taxon>Bacteria</taxon>
        <taxon>Bacillati</taxon>
        <taxon>Bacillota</taxon>
        <taxon>Clostridia</taxon>
        <taxon>Eubacteriales</taxon>
        <taxon>Desulfitobacteriaceae</taxon>
        <taxon>Desulfosporosinus</taxon>
    </lineage>
</organism>
<dbReference type="eggNOG" id="COG3339">
    <property type="taxonomic scope" value="Bacteria"/>
</dbReference>
<dbReference type="Pfam" id="PF06803">
    <property type="entry name" value="DUF1232"/>
    <property type="match status" value="1"/>
</dbReference>
<dbReference type="KEGG" id="dor:Desor_2283"/>